<protein>
    <recommendedName>
        <fullName evidence="3">asparagine synthase (glutamine-hydrolyzing)</fullName>
        <ecNumber evidence="3">6.3.5.4</ecNumber>
    </recommendedName>
</protein>
<comment type="pathway">
    <text evidence="1">Amino-acid biosynthesis; L-asparagine biosynthesis; L-asparagine from L-aspartate (L-Gln route): step 1/1.</text>
</comment>
<dbReference type="GO" id="GO:0004066">
    <property type="term" value="F:asparagine synthase (glutamine-hydrolyzing) activity"/>
    <property type="evidence" value="ECO:0007669"/>
    <property type="project" value="UniProtKB-EC"/>
</dbReference>
<dbReference type="RefSeq" id="WP_338880502.1">
    <property type="nucleotide sequence ID" value="NZ_CP148753.1"/>
</dbReference>
<dbReference type="NCBIfam" id="TIGR01536">
    <property type="entry name" value="asn_synth_AEB"/>
    <property type="match status" value="1"/>
</dbReference>
<dbReference type="InterPro" id="IPR001962">
    <property type="entry name" value="Asn_synthase"/>
</dbReference>
<gene>
    <name evidence="9" type="primary">asnB</name>
    <name evidence="9" type="ORF">WHX56_03785</name>
</gene>
<evidence type="ECO:0000256" key="1">
    <source>
        <dbReference type="ARBA" id="ARBA00005187"/>
    </source>
</evidence>
<dbReference type="EMBL" id="CP148753">
    <property type="protein sequence ID" value="WXR74628.1"/>
    <property type="molecule type" value="Genomic_DNA"/>
</dbReference>
<dbReference type="InterPro" id="IPR029055">
    <property type="entry name" value="Ntn_hydrolases_N"/>
</dbReference>
<dbReference type="InterPro" id="IPR006426">
    <property type="entry name" value="Asn_synth_AEB"/>
</dbReference>
<organism evidence="9 10">
    <name type="scientific">Achromobacter veterisilvae</name>
    <dbReference type="NCBI Taxonomy" id="2069367"/>
    <lineage>
        <taxon>Bacteria</taxon>
        <taxon>Pseudomonadati</taxon>
        <taxon>Pseudomonadota</taxon>
        <taxon>Betaproteobacteria</taxon>
        <taxon>Burkholderiales</taxon>
        <taxon>Alcaligenaceae</taxon>
        <taxon>Achromobacter</taxon>
    </lineage>
</organism>
<feature type="domain" description="Glutamine amidotransferase type-2" evidence="8">
    <location>
        <begin position="2"/>
        <end position="218"/>
    </location>
</feature>
<keyword evidence="10" id="KW-1185">Reference proteome</keyword>
<dbReference type="InterPro" id="IPR051786">
    <property type="entry name" value="ASN_synthetase/amidase"/>
</dbReference>
<dbReference type="Gene3D" id="3.60.20.10">
    <property type="entry name" value="Glutamine Phosphoribosylpyrophosphate, subunit 1, domain 1"/>
    <property type="match status" value="1"/>
</dbReference>
<proteinExistence type="inferred from homology"/>
<evidence type="ECO:0000313" key="10">
    <source>
        <dbReference type="Proteomes" id="UP001456224"/>
    </source>
</evidence>
<evidence type="ECO:0000256" key="2">
    <source>
        <dbReference type="ARBA" id="ARBA00005752"/>
    </source>
</evidence>
<evidence type="ECO:0000256" key="4">
    <source>
        <dbReference type="ARBA" id="ARBA00022741"/>
    </source>
</evidence>
<comment type="catalytic activity">
    <reaction evidence="7">
        <text>L-aspartate + L-glutamine + ATP + H2O = L-asparagine + L-glutamate + AMP + diphosphate + H(+)</text>
        <dbReference type="Rhea" id="RHEA:12228"/>
        <dbReference type="ChEBI" id="CHEBI:15377"/>
        <dbReference type="ChEBI" id="CHEBI:15378"/>
        <dbReference type="ChEBI" id="CHEBI:29985"/>
        <dbReference type="ChEBI" id="CHEBI:29991"/>
        <dbReference type="ChEBI" id="CHEBI:30616"/>
        <dbReference type="ChEBI" id="CHEBI:33019"/>
        <dbReference type="ChEBI" id="CHEBI:58048"/>
        <dbReference type="ChEBI" id="CHEBI:58359"/>
        <dbReference type="ChEBI" id="CHEBI:456215"/>
        <dbReference type="EC" id="6.3.5.4"/>
    </reaction>
</comment>
<dbReference type="Pfam" id="PF13537">
    <property type="entry name" value="GATase_7"/>
    <property type="match status" value="1"/>
</dbReference>
<evidence type="ECO:0000259" key="8">
    <source>
        <dbReference type="PROSITE" id="PS51278"/>
    </source>
</evidence>
<dbReference type="SUPFAM" id="SSF52402">
    <property type="entry name" value="Adenine nucleotide alpha hydrolases-like"/>
    <property type="match status" value="1"/>
</dbReference>
<name>A0ABZ2S4Y9_9BURK</name>
<accession>A0ABZ2S4Y9</accession>
<dbReference type="Proteomes" id="UP001456224">
    <property type="component" value="Chromosome"/>
</dbReference>
<keyword evidence="5" id="KW-0067">ATP-binding</keyword>
<dbReference type="InterPro" id="IPR033738">
    <property type="entry name" value="AsnB_N"/>
</dbReference>
<evidence type="ECO:0000256" key="7">
    <source>
        <dbReference type="ARBA" id="ARBA00048741"/>
    </source>
</evidence>
<dbReference type="CDD" id="cd01991">
    <property type="entry name" value="Asn_synthase_B_C"/>
    <property type="match status" value="1"/>
</dbReference>
<keyword evidence="6" id="KW-0315">Glutamine amidotransferase</keyword>
<dbReference type="PANTHER" id="PTHR43284:SF1">
    <property type="entry name" value="ASPARAGINE SYNTHETASE"/>
    <property type="match status" value="1"/>
</dbReference>
<keyword evidence="9" id="KW-0436">Ligase</keyword>
<dbReference type="EC" id="6.3.5.4" evidence="3"/>
<dbReference type="PIRSF" id="PIRSF001589">
    <property type="entry name" value="Asn_synthetase_glu-h"/>
    <property type="match status" value="1"/>
</dbReference>
<dbReference type="InterPro" id="IPR014729">
    <property type="entry name" value="Rossmann-like_a/b/a_fold"/>
</dbReference>
<dbReference type="PANTHER" id="PTHR43284">
    <property type="entry name" value="ASPARAGINE SYNTHETASE (GLUTAMINE-HYDROLYZING)"/>
    <property type="match status" value="1"/>
</dbReference>
<keyword evidence="4" id="KW-0547">Nucleotide-binding</keyword>
<sequence>MCGIVGGWWRTPLPDLQPRLERSILALKHRGPNDHGVEFSRTPWGTTALGQTRLSIIDLSAGGHQPMRSSDGRYLLVYNGEIYNYKELRQELRQAGHYFQSDSDTEVLLTAWMHWGPACLNRFKGMFAFAISDTQDGSLSLVRDAFGIKPLFYRYQDNFLVFGSELPAILALTPQEPRLDWQSAYDYLVHGRYDHGERTFVDGIRHVPPGTILTLKPQTGELSAPAPWWTPSIKAREKISLADATAQLRERFLQNVRLHLRSDVPLGAALSGGVDSSAIVCAMRHVEPDLPIHTFSFIAKGSQKSEEKWVDLINANVGANGHKVVVDPRELATDLDDMIRAQGEPFGSTSIYAQYRVFKLAKEHGITVTLEGQGADELLAGYNGYPAHRLISLLQEGRLLDAWRFLGHQKDWPGRPASRAIIQEAIALKLPDALYQRARDASGRKAAPIWLNIDQCIEAGVVTRFPRDGWPSPQRGRHLMSELAQSLTRRGLGWLLRHGDRNSMRFSIESRVPFLTTDLADFLLGLPEEHLISPQGETKHIFRAAMRGIVPDAILNRRDKVGFETPELEWLRALAPQIRGWLSEDTGASFLDRAQLVAEFDAVIDGSKPFGWQTWRWINFQRWLHVMNIRA</sequence>
<evidence type="ECO:0000256" key="5">
    <source>
        <dbReference type="ARBA" id="ARBA00022840"/>
    </source>
</evidence>
<evidence type="ECO:0000313" key="9">
    <source>
        <dbReference type="EMBL" id="WXR74628.1"/>
    </source>
</evidence>
<dbReference type="PROSITE" id="PS51278">
    <property type="entry name" value="GATASE_TYPE_2"/>
    <property type="match status" value="1"/>
</dbReference>
<dbReference type="Gene3D" id="3.40.50.620">
    <property type="entry name" value="HUPs"/>
    <property type="match status" value="1"/>
</dbReference>
<dbReference type="SUPFAM" id="SSF56235">
    <property type="entry name" value="N-terminal nucleophile aminohydrolases (Ntn hydrolases)"/>
    <property type="match status" value="1"/>
</dbReference>
<evidence type="ECO:0000256" key="3">
    <source>
        <dbReference type="ARBA" id="ARBA00012737"/>
    </source>
</evidence>
<dbReference type="InterPro" id="IPR017932">
    <property type="entry name" value="GATase_2_dom"/>
</dbReference>
<evidence type="ECO:0000256" key="6">
    <source>
        <dbReference type="ARBA" id="ARBA00022962"/>
    </source>
</evidence>
<comment type="similarity">
    <text evidence="2">Belongs to the asparagine synthetase family.</text>
</comment>
<dbReference type="CDD" id="cd00712">
    <property type="entry name" value="AsnB"/>
    <property type="match status" value="1"/>
</dbReference>
<reference evidence="9 10" key="1">
    <citation type="submission" date="2024-03" db="EMBL/GenBank/DDBJ databases">
        <title>Reference genomes for the five species model microbial community.</title>
        <authorList>
            <person name="Padfield D."/>
        </authorList>
    </citation>
    <scope>NUCLEOTIDE SEQUENCE [LARGE SCALE GENOMIC DNA]</scope>
    <source>
        <strain evidence="9 10">AB1</strain>
    </source>
</reference>
<dbReference type="Pfam" id="PF00733">
    <property type="entry name" value="Asn_synthase"/>
    <property type="match status" value="1"/>
</dbReference>